<dbReference type="InterPro" id="IPR011990">
    <property type="entry name" value="TPR-like_helical_dom_sf"/>
</dbReference>
<evidence type="ECO:0008006" key="3">
    <source>
        <dbReference type="Google" id="ProtNLM"/>
    </source>
</evidence>
<reference evidence="1 2" key="1">
    <citation type="submission" date="2018-10" db="EMBL/GenBank/DDBJ databases">
        <title>Isolation from soil.</title>
        <authorList>
            <person name="Hu J."/>
        </authorList>
    </citation>
    <scope>NUCLEOTIDE SEQUENCE [LARGE SCALE GENOMIC DNA]</scope>
    <source>
        <strain evidence="1 2">NEAU-Ht49</strain>
    </source>
</reference>
<proteinExistence type="predicted"/>
<name>A0A3M2M1B8_9ACTN</name>
<gene>
    <name evidence="1" type="ORF">EBO15_16735</name>
</gene>
<dbReference type="Gene3D" id="1.25.40.10">
    <property type="entry name" value="Tetratricopeptide repeat domain"/>
    <property type="match status" value="1"/>
</dbReference>
<dbReference type="AlphaFoldDB" id="A0A3M2M1B8"/>
<dbReference type="SUPFAM" id="SSF48452">
    <property type="entry name" value="TPR-like"/>
    <property type="match status" value="1"/>
</dbReference>
<keyword evidence="2" id="KW-1185">Reference proteome</keyword>
<dbReference type="Proteomes" id="UP000282674">
    <property type="component" value="Unassembled WGS sequence"/>
</dbReference>
<evidence type="ECO:0000313" key="2">
    <source>
        <dbReference type="Proteomes" id="UP000282674"/>
    </source>
</evidence>
<accession>A0A3M2M1B8</accession>
<sequence length="264" mass="28825">MLDECDFTAQIGGDLLVVTADLGIVTAWLAYDAGDQNLARTLYKDAALLAQCSGDPEVQVHLHANMAQQATYLARTTGRKGTAREALRFAQQAEVAARHLPSATLQALIALRQALAHAELGDEVAFRRTIGRARDEVDRGRHDSDQSWTLFVGHSEITGYEAIGYGALGRPERATGLYRQVLEHDRSPRDLAYYRARLAGSLTQVGDTSGAIEEGLAVLPGLMEGTMTSGRVLRELRPVRDAAETRAEEFREQYDRAEAMLASA</sequence>
<comment type="caution">
    <text evidence="1">The sequence shown here is derived from an EMBL/GenBank/DDBJ whole genome shotgun (WGS) entry which is preliminary data.</text>
</comment>
<dbReference type="EMBL" id="RFFG01000026">
    <property type="protein sequence ID" value="RMI43326.1"/>
    <property type="molecule type" value="Genomic_DNA"/>
</dbReference>
<organism evidence="1 2">
    <name type="scientific">Actinomadura harenae</name>
    <dbReference type="NCBI Taxonomy" id="2483351"/>
    <lineage>
        <taxon>Bacteria</taxon>
        <taxon>Bacillati</taxon>
        <taxon>Actinomycetota</taxon>
        <taxon>Actinomycetes</taxon>
        <taxon>Streptosporangiales</taxon>
        <taxon>Thermomonosporaceae</taxon>
        <taxon>Actinomadura</taxon>
    </lineage>
</organism>
<evidence type="ECO:0000313" key="1">
    <source>
        <dbReference type="EMBL" id="RMI43326.1"/>
    </source>
</evidence>
<protein>
    <recommendedName>
        <fullName evidence="3">Transcriptional regulator</fullName>
    </recommendedName>
</protein>